<keyword evidence="6" id="KW-0544">Nucleosome core</keyword>
<evidence type="ECO:0000256" key="1">
    <source>
        <dbReference type="ARBA" id="ARBA00004123"/>
    </source>
</evidence>
<dbReference type="GO" id="GO:0046982">
    <property type="term" value="F:protein heterodimerization activity"/>
    <property type="evidence" value="ECO:0007669"/>
    <property type="project" value="InterPro"/>
</dbReference>
<feature type="non-terminal residue" evidence="9">
    <location>
        <position position="1"/>
    </location>
</feature>
<dbReference type="GO" id="GO:0000786">
    <property type="term" value="C:nucleosome"/>
    <property type="evidence" value="ECO:0007669"/>
    <property type="project" value="UniProtKB-KW"/>
</dbReference>
<evidence type="ECO:0000256" key="6">
    <source>
        <dbReference type="RuleBase" id="RU003767"/>
    </source>
</evidence>
<dbReference type="Gene3D" id="1.10.20.10">
    <property type="entry name" value="Histone, subunit A"/>
    <property type="match status" value="1"/>
</dbReference>
<dbReference type="GO" id="GO:0003677">
    <property type="term" value="F:DNA binding"/>
    <property type="evidence" value="ECO:0007669"/>
    <property type="project" value="UniProtKB-KW"/>
</dbReference>
<comment type="caution">
    <text evidence="9">The sequence shown here is derived from an EMBL/GenBank/DDBJ whole genome shotgun (WGS) entry which is preliminary data.</text>
</comment>
<dbReference type="PANTHER" id="PTHR23430">
    <property type="entry name" value="HISTONE H2A"/>
    <property type="match status" value="1"/>
</dbReference>
<gene>
    <name evidence="9" type="ORF">KI387_034530</name>
</gene>
<reference evidence="9 10" key="1">
    <citation type="journal article" date="2021" name="Nat. Plants">
        <title>The Taxus genome provides insights into paclitaxel biosynthesis.</title>
        <authorList>
            <person name="Xiong X."/>
            <person name="Gou J."/>
            <person name="Liao Q."/>
            <person name="Li Y."/>
            <person name="Zhou Q."/>
            <person name="Bi G."/>
            <person name="Li C."/>
            <person name="Du R."/>
            <person name="Wang X."/>
            <person name="Sun T."/>
            <person name="Guo L."/>
            <person name="Liang H."/>
            <person name="Lu P."/>
            <person name="Wu Y."/>
            <person name="Zhang Z."/>
            <person name="Ro D.K."/>
            <person name="Shang Y."/>
            <person name="Huang S."/>
            <person name="Yan J."/>
        </authorList>
    </citation>
    <scope>NUCLEOTIDE SEQUENCE [LARGE SCALE GENOMIC DNA]</scope>
    <source>
        <strain evidence="9">Ta-2019</strain>
    </source>
</reference>
<dbReference type="InterPro" id="IPR007125">
    <property type="entry name" value="H2A/H2B/H3"/>
</dbReference>
<dbReference type="PRINTS" id="PR00620">
    <property type="entry name" value="HISTONEH2A"/>
</dbReference>
<feature type="domain" description="Core Histone H2A/H2B/H3" evidence="7">
    <location>
        <begin position="42"/>
        <end position="93"/>
    </location>
</feature>
<comment type="subcellular location">
    <subcellularLocation>
        <location evidence="2">Chromosome</location>
    </subcellularLocation>
    <subcellularLocation>
        <location evidence="1 6">Nucleus</location>
    </subcellularLocation>
</comment>
<proteinExistence type="inferred from homology"/>
<keyword evidence="6" id="KW-0238">DNA-binding</keyword>
<keyword evidence="10" id="KW-1185">Reference proteome</keyword>
<dbReference type="GO" id="GO:0005634">
    <property type="term" value="C:nucleus"/>
    <property type="evidence" value="ECO:0007669"/>
    <property type="project" value="UniProtKB-SubCell"/>
</dbReference>
<feature type="domain" description="Histone H2A C-terminal" evidence="8">
    <location>
        <begin position="96"/>
        <end position="124"/>
    </location>
</feature>
<comment type="similarity">
    <text evidence="3 6">Belongs to the histone H2A family.</text>
</comment>
<dbReference type="Proteomes" id="UP000824469">
    <property type="component" value="Unassembled WGS sequence"/>
</dbReference>
<dbReference type="OMA" id="HIISRHI"/>
<dbReference type="SMART" id="SM00414">
    <property type="entry name" value="H2A"/>
    <property type="match status" value="1"/>
</dbReference>
<dbReference type="EMBL" id="JAHRHJ020003813">
    <property type="protein sequence ID" value="KAH9290413.1"/>
    <property type="molecule type" value="Genomic_DNA"/>
</dbReference>
<evidence type="ECO:0000259" key="8">
    <source>
        <dbReference type="Pfam" id="PF16211"/>
    </source>
</evidence>
<evidence type="ECO:0000256" key="4">
    <source>
        <dbReference type="ARBA" id="ARBA00022454"/>
    </source>
</evidence>
<keyword evidence="4 6" id="KW-0158">Chromosome</keyword>
<name>A0AA38C0T5_TAXCH</name>
<dbReference type="InterPro" id="IPR009072">
    <property type="entry name" value="Histone-fold"/>
</dbReference>
<dbReference type="FunFam" id="1.10.20.10:FF:000103">
    <property type="entry name" value="Histone H2A type 1"/>
    <property type="match status" value="1"/>
</dbReference>
<evidence type="ECO:0000259" key="7">
    <source>
        <dbReference type="Pfam" id="PF00125"/>
    </source>
</evidence>
<dbReference type="CDD" id="cd00074">
    <property type="entry name" value="HFD_H2A"/>
    <property type="match status" value="1"/>
</dbReference>
<evidence type="ECO:0000256" key="2">
    <source>
        <dbReference type="ARBA" id="ARBA00004286"/>
    </source>
</evidence>
<evidence type="ECO:0000313" key="10">
    <source>
        <dbReference type="Proteomes" id="UP000824469"/>
    </source>
</evidence>
<comment type="subunit">
    <text evidence="6">The nucleosome is a histone octamer containing two molecules each of H2A, H2B, H3 and H4 assembled in one H3-H4 heterotetramer and two H2A-H2B heterodimers. The octamer wraps approximately 147 bp of DNA.</text>
</comment>
<dbReference type="GO" id="GO:0030527">
    <property type="term" value="F:structural constituent of chromatin"/>
    <property type="evidence" value="ECO:0007669"/>
    <property type="project" value="InterPro"/>
</dbReference>
<organism evidence="9 10">
    <name type="scientific">Taxus chinensis</name>
    <name type="common">Chinese yew</name>
    <name type="synonym">Taxus wallichiana var. chinensis</name>
    <dbReference type="NCBI Taxonomy" id="29808"/>
    <lineage>
        <taxon>Eukaryota</taxon>
        <taxon>Viridiplantae</taxon>
        <taxon>Streptophyta</taxon>
        <taxon>Embryophyta</taxon>
        <taxon>Tracheophyta</taxon>
        <taxon>Spermatophyta</taxon>
        <taxon>Pinopsida</taxon>
        <taxon>Pinidae</taxon>
        <taxon>Conifers II</taxon>
        <taxon>Cupressales</taxon>
        <taxon>Taxaceae</taxon>
        <taxon>Taxus</taxon>
    </lineage>
</organism>
<sequence length="124" mass="13411">ASPYGKGSCGCFCDCVKFDGLTAVWTFSHFPVGKITLFLKNNRYTKCVGGGAPVFLAAIMKYLAAEVLEFAGNVARENKKSHIISRHILLAVRNDEELGKLLGSVIISSGGVLPNIHQVLFPKK</sequence>
<protein>
    <recommendedName>
        <fullName evidence="6">Histone H2A</fullName>
    </recommendedName>
</protein>
<feature type="non-terminal residue" evidence="9">
    <location>
        <position position="124"/>
    </location>
</feature>
<evidence type="ECO:0000313" key="9">
    <source>
        <dbReference type="EMBL" id="KAH9290413.1"/>
    </source>
</evidence>
<evidence type="ECO:0000256" key="3">
    <source>
        <dbReference type="ARBA" id="ARBA00010691"/>
    </source>
</evidence>
<accession>A0AA38C0T5</accession>
<dbReference type="AlphaFoldDB" id="A0AA38C0T5"/>
<dbReference type="InterPro" id="IPR032454">
    <property type="entry name" value="Histone_H2A_C"/>
</dbReference>
<dbReference type="SUPFAM" id="SSF47113">
    <property type="entry name" value="Histone-fold"/>
    <property type="match status" value="1"/>
</dbReference>
<dbReference type="Pfam" id="PF00125">
    <property type="entry name" value="Histone"/>
    <property type="match status" value="1"/>
</dbReference>
<keyword evidence="5 6" id="KW-0539">Nucleus</keyword>
<evidence type="ECO:0000256" key="5">
    <source>
        <dbReference type="ARBA" id="ARBA00023242"/>
    </source>
</evidence>
<dbReference type="Pfam" id="PF16211">
    <property type="entry name" value="Histone_H2A_C"/>
    <property type="match status" value="1"/>
</dbReference>
<dbReference type="InterPro" id="IPR002119">
    <property type="entry name" value="Histone_H2A"/>
</dbReference>